<feature type="compositionally biased region" description="Polar residues" evidence="1">
    <location>
        <begin position="83"/>
        <end position="99"/>
    </location>
</feature>
<evidence type="ECO:0000313" key="4">
    <source>
        <dbReference type="Proteomes" id="UP000694569"/>
    </source>
</evidence>
<evidence type="ECO:0000259" key="2">
    <source>
        <dbReference type="PROSITE" id="PS50105"/>
    </source>
</evidence>
<dbReference type="OrthoDB" id="2337140at2759"/>
<proteinExistence type="predicted"/>
<dbReference type="Ensembl" id="ENSLLET00000048290.1">
    <property type="protein sequence ID" value="ENSLLEP00000046450.1"/>
    <property type="gene ID" value="ENSLLEG00000029449.1"/>
</dbReference>
<evidence type="ECO:0000313" key="3">
    <source>
        <dbReference type="Ensembl" id="ENSLLEP00000046450.1"/>
    </source>
</evidence>
<dbReference type="Proteomes" id="UP000694569">
    <property type="component" value="Unplaced"/>
</dbReference>
<dbReference type="InterPro" id="IPR011990">
    <property type="entry name" value="TPR-like_helical_dom_sf"/>
</dbReference>
<evidence type="ECO:0000256" key="1">
    <source>
        <dbReference type="SAM" id="MobiDB-lite"/>
    </source>
</evidence>
<dbReference type="SUPFAM" id="SSF48452">
    <property type="entry name" value="TPR-like"/>
    <property type="match status" value="1"/>
</dbReference>
<protein>
    <recommendedName>
        <fullName evidence="2">SAM domain-containing protein</fullName>
    </recommendedName>
</protein>
<dbReference type="InterPro" id="IPR001660">
    <property type="entry name" value="SAM"/>
</dbReference>
<feature type="domain" description="SAM" evidence="2">
    <location>
        <begin position="20"/>
        <end position="65"/>
    </location>
</feature>
<dbReference type="PANTHER" id="PTHR16155">
    <property type="entry name" value="DED DOMAIN-CONTAINING PROTEIN"/>
    <property type="match status" value="1"/>
</dbReference>
<dbReference type="SUPFAM" id="SSF47769">
    <property type="entry name" value="SAM/Pointed domain"/>
    <property type="match status" value="1"/>
</dbReference>
<dbReference type="GO" id="GO:0005737">
    <property type="term" value="C:cytoplasm"/>
    <property type="evidence" value="ECO:0007669"/>
    <property type="project" value="TreeGrafter"/>
</dbReference>
<dbReference type="PROSITE" id="PS50105">
    <property type="entry name" value="SAM_DOMAIN"/>
    <property type="match status" value="1"/>
</dbReference>
<dbReference type="Gene3D" id="1.10.150.50">
    <property type="entry name" value="Transcription Factor, Ets-1"/>
    <property type="match status" value="1"/>
</dbReference>
<dbReference type="PANTHER" id="PTHR16155:SF3">
    <property type="entry name" value="STERILE ALPHA MOTIF DOMAIN-CONTAINING PROTEIN 9-LIKE"/>
    <property type="match status" value="1"/>
</dbReference>
<accession>A0A8C5R4Z9</accession>
<reference evidence="3" key="1">
    <citation type="submission" date="2025-08" db="UniProtKB">
        <authorList>
            <consortium name="Ensembl"/>
        </authorList>
    </citation>
    <scope>IDENTIFICATION</scope>
</reference>
<feature type="region of interest" description="Disordered" evidence="1">
    <location>
        <begin position="83"/>
        <end position="125"/>
    </location>
</feature>
<sequence>MVRWYPSHASGQATLSIHKWTESDVGEWLHSIGLKKEYIDKLVEEEVTGPALKEINEFFLKQMGMRKGQIQLLIKKRDELLSENRNTTAQPQKTNTGEQSAKPLSLTKKDNKNEKPAGTLQKEGKIQRSPTIHFHPFDKEAETFRYVKHQVFEPETGVKDLITPCHEYKSLINATKLDRTRLQAKFAYEVIRFGCACMNTRTNGTIHFGVMDSVEDKTYQHGEIVGIPMNDQDCYVDALDYIERCFSKEHHEVARSCIRPPRFVEVVQKDSKEHKFVVEVDIVPQVMSVKNKVFQVNLPKFNEKSNKVSLEKRAMYRRVGAKSETVQEEDTVSFIQGLQEVDLRREKAESKPDSQIMAPENLKRKLVLLTGGKEYMDDTLQYIVVSNKCEQDHLKNLNFLMRLKIFCVFDFDADSDETGLCSKYKEHHARNIHSLTSYSNDNGLSTSELKKSLGLFDQTSWIFCNGRNNYRGSEEPCDEDMWIMMKKKYLKKAVSLICNDVFPKGYFVVIFLLMSQVEKPLVETFHEFFSEMNGAEDIICIAENKEYYDKWASLAQTSCKMTKLELISIVGIPLSHIDATVQNMFPVANSCRNLPVSSKGVCVLETPAEERMHSLEILCVNECDNKNLDLLNEDEVKELESTFYNGGKVSWKHFWLAEHGKCGEFIERDACNKVQEILTGIVHENTVRLPVARIKIYHQPGSGGSTVARQVLWNNKRELRCAIVKSSCLFLEVSEHAVKLHEHEEANPNQRLPVLLLVEDCEEDYLDDLKHDLSDAMQCKKMNYSKPCFILMSCKRSNAPEVLCKASPRDTVATTHKLSEKEKFKFSKKAAELKKEFPKPELIITFILMSHEFNDSYVKDFVQNVMEGIDHSANVTRLMRYVALLNSYVQNSHISVSHCEAFLGLGAHTQDDNNFIRQCNFKSSLSDQARLLFIELRETTTWINSIQIIHPLVAKEVLNQLSERCSQSDIAKDLLEEKVLLQHRFGRDEFIKFVRDMFLRRHRKSRGDNVDSFFSPLIEHVCETEKDSEKAIKLLEAAYERFDKDPFFAQQIARLNYTHEKFEEAKKWAEIAKAHLPGDSYILDTEGQVYRKWFYVLLDKKTDTTPEEDIELIEIGLKSMECFRAAERAAKSEMDTMNNSGYFGEVDVGCRLLKKLSTYAFFSKDNGKDNTELTNYLLTDYIPDEIKKPWFKLHGRLKGLYQNIYNALEWIADDVGYFQSEKVEDGEQANEIQEHVYNPRKWLLERTDVFAKFFSSELLTLNTEDGSESQLAKKMNIYKLGGGSTTNIISLLSDAKDERVAKKLESILDLYPDDVTQARLDDASLRNYIMSHIALGCVQPGSSKLLSFQELRDLSKRFLNTRKTFPPCAYLLIFLLFWPDEKVDVKLDAGKDNILNMALQTAKRLYEIRIKNVPVRKRRTNALFFLGRGHGLQKIVQRSKIAKQVGGPLNERRMKWNNGEVWMLDSVRRLLKPFPGWIENGKLYAPGHCKKEKIEILPMNILSMPRGDENVTFYLGFTYTGFVAYNIQEKK</sequence>
<dbReference type="InterPro" id="IPR013761">
    <property type="entry name" value="SAM/pointed_sf"/>
</dbReference>
<dbReference type="Pfam" id="PF07647">
    <property type="entry name" value="SAM_2"/>
    <property type="match status" value="1"/>
</dbReference>
<organism evidence="3 4">
    <name type="scientific">Leptobrachium leishanense</name>
    <name type="common">Leishan spiny toad</name>
    <dbReference type="NCBI Taxonomy" id="445787"/>
    <lineage>
        <taxon>Eukaryota</taxon>
        <taxon>Metazoa</taxon>
        <taxon>Chordata</taxon>
        <taxon>Craniata</taxon>
        <taxon>Vertebrata</taxon>
        <taxon>Euteleostomi</taxon>
        <taxon>Amphibia</taxon>
        <taxon>Batrachia</taxon>
        <taxon>Anura</taxon>
        <taxon>Pelobatoidea</taxon>
        <taxon>Megophryidae</taxon>
        <taxon>Leptobrachium</taxon>
    </lineage>
</organism>
<name>A0A8C5R4Z9_9ANUR</name>
<dbReference type="SMART" id="SM00454">
    <property type="entry name" value="SAM"/>
    <property type="match status" value="1"/>
</dbReference>
<dbReference type="GeneTree" id="ENSGT00390000013973"/>
<keyword evidence="4" id="KW-1185">Reference proteome</keyword>
<reference evidence="3" key="2">
    <citation type="submission" date="2025-09" db="UniProtKB">
        <authorList>
            <consortium name="Ensembl"/>
        </authorList>
    </citation>
    <scope>IDENTIFICATION</scope>
</reference>